<dbReference type="InterPro" id="IPR011059">
    <property type="entry name" value="Metal-dep_hydrolase_composite"/>
</dbReference>
<dbReference type="PANTHER" id="PTHR11647">
    <property type="entry name" value="HYDRANTOINASE/DIHYDROPYRIMIDINASE FAMILY MEMBER"/>
    <property type="match status" value="1"/>
</dbReference>
<dbReference type="RefSeq" id="WP_213411510.1">
    <property type="nucleotide sequence ID" value="NZ_BOVK01000018.1"/>
</dbReference>
<dbReference type="SUPFAM" id="SSF51556">
    <property type="entry name" value="Metallo-dependent hydrolases"/>
    <property type="match status" value="1"/>
</dbReference>
<dbReference type="GO" id="GO:0005829">
    <property type="term" value="C:cytosol"/>
    <property type="evidence" value="ECO:0007669"/>
    <property type="project" value="TreeGrafter"/>
</dbReference>
<keyword evidence="3" id="KW-1185">Reference proteome</keyword>
<gene>
    <name evidence="2" type="ORF">XYCOK13_16260</name>
</gene>
<name>A0A8J4H3H9_9BACL</name>
<evidence type="ECO:0000313" key="3">
    <source>
        <dbReference type="Proteomes" id="UP000677918"/>
    </source>
</evidence>
<reference evidence="2" key="1">
    <citation type="submission" date="2021-04" db="EMBL/GenBank/DDBJ databases">
        <title>Draft genome sequence of Xylanibacillus composti strain K13.</title>
        <authorList>
            <person name="Uke A."/>
            <person name="Chhe C."/>
            <person name="Baramee S."/>
            <person name="Kosugi A."/>
        </authorList>
    </citation>
    <scope>NUCLEOTIDE SEQUENCE</scope>
    <source>
        <strain evidence="2">K13</strain>
    </source>
</reference>
<evidence type="ECO:0000313" key="2">
    <source>
        <dbReference type="EMBL" id="GIQ68802.1"/>
    </source>
</evidence>
<proteinExistence type="predicted"/>
<sequence length="523" mass="57399">MYDIVIKNGTIIDGTASKAFEADLVVKDGVIAGIGRYAEDEAKRVIDAKGQVVSPGFIDTHVHSDVVLLADRQHAAGLYQGVTTEILGQDGLSYAPLSADNLRMYFKYLSGLNGTPDIPLDWSTVREYRQKFDRTVAINTAYQIPHGALRLETVGFRDTPLIGKDMEKAKELLRVGIEEGAVAFSTGLSYFPGSYGDTEELIELSKVLAEKNSIYVTHLRTVFKGVRFDPIKEALEIGWKSGCKIHYSHFRTGPHNAGKVDELMKDIDDAYQNGLDVSLELYPYGFGSSTGVIHLPPWVVEGGYEATLERLADRSLRAQIIRDIEKDFPRIDGAFSHLPSGKNVDLLGLSFEEASKARGQSIPDLLCDLLLDEDLAVGILGEIPADEKVIAQIEEDLFSLLSRPYYMVGSDAIYLGENPHPRAFGTFPKLLRLAREKNFPLETLINRMTKVAADRFGLTDRGQLAEGKAADIVIFDPKTVTDTATIANARSAPRGIRHVLVNGQIAVQDEKCTGTLAGRALPC</sequence>
<dbReference type="GO" id="GO:0016812">
    <property type="term" value="F:hydrolase activity, acting on carbon-nitrogen (but not peptide) bonds, in cyclic amides"/>
    <property type="evidence" value="ECO:0007669"/>
    <property type="project" value="TreeGrafter"/>
</dbReference>
<dbReference type="EMBL" id="BOVK01000018">
    <property type="protein sequence ID" value="GIQ68802.1"/>
    <property type="molecule type" value="Genomic_DNA"/>
</dbReference>
<dbReference type="AlphaFoldDB" id="A0A8J4H3H9"/>
<dbReference type="PANTHER" id="PTHR11647:SF1">
    <property type="entry name" value="COLLAPSIN RESPONSE MEDIATOR PROTEIN"/>
    <property type="match status" value="1"/>
</dbReference>
<accession>A0A8J4H3H9</accession>
<comment type="caution">
    <text evidence="2">The sequence shown here is derived from an EMBL/GenBank/DDBJ whole genome shotgun (WGS) entry which is preliminary data.</text>
</comment>
<dbReference type="InterPro" id="IPR050378">
    <property type="entry name" value="Metallo-dep_Hydrolases_sf"/>
</dbReference>
<protein>
    <submittedName>
        <fullName evidence="2">D-aminoacylase</fullName>
    </submittedName>
</protein>
<dbReference type="Gene3D" id="3.20.20.140">
    <property type="entry name" value="Metal-dependent hydrolases"/>
    <property type="match status" value="2"/>
</dbReference>
<feature type="domain" description="Amidohydrolase 3" evidence="1">
    <location>
        <begin position="44"/>
        <end position="153"/>
    </location>
</feature>
<dbReference type="Pfam" id="PF07969">
    <property type="entry name" value="Amidohydro_3"/>
    <property type="match status" value="2"/>
</dbReference>
<organism evidence="2 3">
    <name type="scientific">Xylanibacillus composti</name>
    <dbReference type="NCBI Taxonomy" id="1572762"/>
    <lineage>
        <taxon>Bacteria</taxon>
        <taxon>Bacillati</taxon>
        <taxon>Bacillota</taxon>
        <taxon>Bacilli</taxon>
        <taxon>Bacillales</taxon>
        <taxon>Paenibacillaceae</taxon>
        <taxon>Xylanibacillus</taxon>
    </lineage>
</organism>
<dbReference type="InterPro" id="IPR013108">
    <property type="entry name" value="Amidohydro_3"/>
</dbReference>
<dbReference type="SUPFAM" id="SSF51338">
    <property type="entry name" value="Composite domain of metallo-dependent hydrolases"/>
    <property type="match status" value="1"/>
</dbReference>
<dbReference type="CDD" id="cd01297">
    <property type="entry name" value="D-aminoacylase"/>
    <property type="match status" value="1"/>
</dbReference>
<feature type="domain" description="Amidohydrolase 3" evidence="1">
    <location>
        <begin position="395"/>
        <end position="506"/>
    </location>
</feature>
<dbReference type="InterPro" id="IPR032466">
    <property type="entry name" value="Metal_Hydrolase"/>
</dbReference>
<evidence type="ECO:0000259" key="1">
    <source>
        <dbReference type="Pfam" id="PF07969"/>
    </source>
</evidence>
<dbReference type="Proteomes" id="UP000677918">
    <property type="component" value="Unassembled WGS sequence"/>
</dbReference>